<evidence type="ECO:0000259" key="3">
    <source>
        <dbReference type="SMART" id="SM01008"/>
    </source>
</evidence>
<protein>
    <submittedName>
        <fullName evidence="4">Xanthine dehydrogenase family protein molybdopterin-binding subunit</fullName>
    </submittedName>
</protein>
<dbReference type="RefSeq" id="WP_128949298.1">
    <property type="nucleotide sequence ID" value="NZ_CP030053.1"/>
</dbReference>
<dbReference type="GO" id="GO:0005506">
    <property type="term" value="F:iron ion binding"/>
    <property type="evidence" value="ECO:0007669"/>
    <property type="project" value="InterPro"/>
</dbReference>
<dbReference type="Proteomes" id="UP000288972">
    <property type="component" value="Chromosome"/>
</dbReference>
<dbReference type="KEGG" id="bgz:XH91_03535"/>
<dbReference type="SMART" id="SM01008">
    <property type="entry name" value="Ald_Xan_dh_C"/>
    <property type="match status" value="1"/>
</dbReference>
<dbReference type="InterPro" id="IPR046867">
    <property type="entry name" value="AldOxase/xan_DH_MoCoBD2"/>
</dbReference>
<organism evidence="4 6">
    <name type="scientific">Bradyrhizobium guangzhouense</name>
    <dbReference type="NCBI Taxonomy" id="1325095"/>
    <lineage>
        <taxon>Bacteria</taxon>
        <taxon>Pseudomonadati</taxon>
        <taxon>Pseudomonadota</taxon>
        <taxon>Alphaproteobacteria</taxon>
        <taxon>Hyphomicrobiales</taxon>
        <taxon>Nitrobacteraceae</taxon>
        <taxon>Bradyrhizobium</taxon>
    </lineage>
</organism>
<evidence type="ECO:0000313" key="4">
    <source>
        <dbReference type="EMBL" id="QAU44515.1"/>
    </source>
</evidence>
<evidence type="ECO:0000313" key="7">
    <source>
        <dbReference type="Proteomes" id="UP000290401"/>
    </source>
</evidence>
<keyword evidence="1" id="KW-0500">Molybdenum</keyword>
<dbReference type="Pfam" id="PF02738">
    <property type="entry name" value="MoCoBD_1"/>
    <property type="match status" value="1"/>
</dbReference>
<dbReference type="InterPro" id="IPR000674">
    <property type="entry name" value="Ald_Oxase/Xan_DH_a/b"/>
</dbReference>
<evidence type="ECO:0000256" key="1">
    <source>
        <dbReference type="ARBA" id="ARBA00022505"/>
    </source>
</evidence>
<gene>
    <name evidence="5" type="ORF">EAS56_17155</name>
    <name evidence="4" type="ORF">XH91_03535</name>
</gene>
<sequence length="722" mass="76885">MNAASFERYEGMLKVTGQARYEGEIIPEGMLHAALIESSVASGELQGLDASRAAALPGFAAIVTHTDAASLKPSAANALIRETAVHFHGQPVALVAADTLAQAREAARAVQVSITAKPALTQMDQALSSAYSPATVGRFPAASRRGDSSKALDDAEHVVRNHYVTAVNNHHPLEPHAVVCWWENGKAVVHTSTQAVFGTRAVIAQAFDMQAADIRVLARFLGGGFGCKGQLWWPWMLWAMLASRKAGRPVRLELSRAQMFTLVGRRQETAQDLALGFVDGRLTAIEHDVVAQTSSHAEFSDSTAVYTRFLYACPNVSTHHRLVRTNEPQPVPMRAPGTAPGTFALESAMDEAAELTGIDPLELRVRNFADHDQESGRPWSSNSLLECYRVGAERFGWAHRHRQSATQLDRWKIGLGMATTLYPAIRQACRARVSLSRDGSLLVQCGTQDMGSGTYTALAQIAADALGISMEKVTVELGDTSLPDGPFSGGSQVTASIFPAVEAATSKLRAALVRAAVAKATSPLSGKPTDDLEFRDEMIGSRSSNAGERLVDVLARAAPDGLEAEGESPATDHQNLAATGMGYGAIFVEVGVDTGLGEVRVRRVCAAFAAGRIVNPLLARSQYIGGLIGGIGMALHEQTVTDRTTGCILGKSFADYLVPVHADMPEFDIAMIEEDDPHLPGGVKGIGMLGTAGIQAAIANAVYDAIGKRIRNLPIRIEDCLA</sequence>
<dbReference type="EMBL" id="RDQZ01000012">
    <property type="protein sequence ID" value="RXH12687.1"/>
    <property type="molecule type" value="Genomic_DNA"/>
</dbReference>
<dbReference type="InterPro" id="IPR037165">
    <property type="entry name" value="AldOxase/xan_DH_Mopterin-bd_sf"/>
</dbReference>
<dbReference type="EMBL" id="CP030053">
    <property type="protein sequence ID" value="QAU44515.1"/>
    <property type="molecule type" value="Genomic_DNA"/>
</dbReference>
<reference evidence="5 7" key="2">
    <citation type="submission" date="2018-10" db="EMBL/GenBank/DDBJ databases">
        <title>Bradyrhizobium sp. nov., effective nodules isolated from peanut in China.</title>
        <authorList>
            <person name="Li Y."/>
        </authorList>
    </citation>
    <scope>NUCLEOTIDE SEQUENCE [LARGE SCALE GENOMIC DNA]</scope>
    <source>
        <strain evidence="5 7">CCBAU 53426</strain>
    </source>
</reference>
<evidence type="ECO:0000313" key="5">
    <source>
        <dbReference type="EMBL" id="RXH12687.1"/>
    </source>
</evidence>
<dbReference type="AlphaFoldDB" id="A0AAE6C6L5"/>
<dbReference type="Gene3D" id="3.30.365.10">
    <property type="entry name" value="Aldehyde oxidase/xanthine dehydrogenase, molybdopterin binding domain"/>
    <property type="match status" value="4"/>
</dbReference>
<dbReference type="Pfam" id="PF01315">
    <property type="entry name" value="Ald_Xan_dh_C"/>
    <property type="match status" value="1"/>
</dbReference>
<reference evidence="4 6" key="1">
    <citation type="submission" date="2018-06" db="EMBL/GenBank/DDBJ databases">
        <title>Comparative genomics of rhizobia nodulating Arachis hypogaea in China.</title>
        <authorList>
            <person name="Li Y."/>
        </authorList>
    </citation>
    <scope>NUCLEOTIDE SEQUENCE [LARGE SCALE GENOMIC DNA]</scope>
    <source>
        <strain evidence="4 6">CCBAU 51670</strain>
    </source>
</reference>
<feature type="domain" description="Aldehyde oxidase/xanthine dehydrogenase a/b hammerhead" evidence="3">
    <location>
        <begin position="16"/>
        <end position="118"/>
    </location>
</feature>
<evidence type="ECO:0000256" key="2">
    <source>
        <dbReference type="ARBA" id="ARBA00023002"/>
    </source>
</evidence>
<dbReference type="Pfam" id="PF20256">
    <property type="entry name" value="MoCoBD_2"/>
    <property type="match status" value="1"/>
</dbReference>
<dbReference type="InterPro" id="IPR016208">
    <property type="entry name" value="Ald_Oxase/xanthine_DH-like"/>
</dbReference>
<proteinExistence type="predicted"/>
<dbReference type="SUPFAM" id="SSF56003">
    <property type="entry name" value="Molybdenum cofactor-binding domain"/>
    <property type="match status" value="1"/>
</dbReference>
<evidence type="ECO:0000313" key="6">
    <source>
        <dbReference type="Proteomes" id="UP000288972"/>
    </source>
</evidence>
<dbReference type="PANTHER" id="PTHR11908">
    <property type="entry name" value="XANTHINE DEHYDROGENASE"/>
    <property type="match status" value="1"/>
</dbReference>
<keyword evidence="2" id="KW-0560">Oxidoreductase</keyword>
<dbReference type="GO" id="GO:0016491">
    <property type="term" value="F:oxidoreductase activity"/>
    <property type="evidence" value="ECO:0007669"/>
    <property type="project" value="UniProtKB-KW"/>
</dbReference>
<dbReference type="InterPro" id="IPR036856">
    <property type="entry name" value="Ald_Oxase/Xan_DH_a/b_sf"/>
</dbReference>
<dbReference type="InterPro" id="IPR008274">
    <property type="entry name" value="AldOxase/xan_DH_MoCoBD1"/>
</dbReference>
<dbReference type="SUPFAM" id="SSF54665">
    <property type="entry name" value="CO dehydrogenase molybdoprotein N-domain-like"/>
    <property type="match status" value="1"/>
</dbReference>
<dbReference type="PANTHER" id="PTHR11908:SF132">
    <property type="entry name" value="ALDEHYDE OXIDASE 1-RELATED"/>
    <property type="match status" value="1"/>
</dbReference>
<name>A0AAE6C6L5_9BRAD</name>
<accession>A0AAE6C6L5</accession>
<dbReference type="Proteomes" id="UP000290401">
    <property type="component" value="Unassembled WGS sequence"/>
</dbReference>
<keyword evidence="7" id="KW-1185">Reference proteome</keyword>
<dbReference type="Gene3D" id="3.90.1170.50">
    <property type="entry name" value="Aldehyde oxidase/xanthine dehydrogenase, a/b hammerhead"/>
    <property type="match status" value="1"/>
</dbReference>